<dbReference type="SUPFAM" id="SSF53474">
    <property type="entry name" value="alpha/beta-Hydrolases"/>
    <property type="match status" value="1"/>
</dbReference>
<feature type="domain" description="Peptidase S9 prolyl oligopeptidase catalytic" evidence="4">
    <location>
        <begin position="431"/>
        <end position="633"/>
    </location>
</feature>
<feature type="region of interest" description="Disordered" evidence="3">
    <location>
        <begin position="133"/>
        <end position="154"/>
    </location>
</feature>
<dbReference type="Pfam" id="PF00326">
    <property type="entry name" value="Peptidase_S9"/>
    <property type="match status" value="1"/>
</dbReference>
<evidence type="ECO:0000259" key="4">
    <source>
        <dbReference type="Pfam" id="PF00326"/>
    </source>
</evidence>
<dbReference type="SUPFAM" id="SSF82171">
    <property type="entry name" value="DPP6 N-terminal domain-like"/>
    <property type="match status" value="1"/>
</dbReference>
<feature type="compositionally biased region" description="Basic and acidic residues" evidence="3">
    <location>
        <begin position="142"/>
        <end position="154"/>
    </location>
</feature>
<dbReference type="GO" id="GO:0006508">
    <property type="term" value="P:proteolysis"/>
    <property type="evidence" value="ECO:0007669"/>
    <property type="project" value="InterPro"/>
</dbReference>
<dbReference type="InterPro" id="IPR029058">
    <property type="entry name" value="AB_hydrolase_fold"/>
</dbReference>
<evidence type="ECO:0000256" key="3">
    <source>
        <dbReference type="SAM" id="MobiDB-lite"/>
    </source>
</evidence>
<keyword evidence="5" id="KW-0645">Protease</keyword>
<dbReference type="InterPro" id="IPR011042">
    <property type="entry name" value="6-blade_b-propeller_TolB-like"/>
</dbReference>
<dbReference type="Gene3D" id="3.40.50.1820">
    <property type="entry name" value="alpha/beta hydrolase"/>
    <property type="match status" value="1"/>
</dbReference>
<keyword evidence="6" id="KW-1185">Reference proteome</keyword>
<proteinExistence type="predicted"/>
<protein>
    <submittedName>
        <fullName evidence="5">Dipeptidyl aminopeptidase</fullName>
    </submittedName>
</protein>
<dbReference type="EMBL" id="BMPI01000053">
    <property type="protein sequence ID" value="GGM66435.1"/>
    <property type="molecule type" value="Genomic_DNA"/>
</dbReference>
<dbReference type="PANTHER" id="PTHR42776">
    <property type="entry name" value="SERINE PEPTIDASE S9 FAMILY MEMBER"/>
    <property type="match status" value="1"/>
</dbReference>
<keyword evidence="2" id="KW-0720">Serine protease</keyword>
<dbReference type="GO" id="GO:0004252">
    <property type="term" value="F:serine-type endopeptidase activity"/>
    <property type="evidence" value="ECO:0007669"/>
    <property type="project" value="TreeGrafter"/>
</dbReference>
<dbReference type="InterPro" id="IPR011659">
    <property type="entry name" value="WD40"/>
</dbReference>
<reference evidence="5" key="1">
    <citation type="journal article" date="2014" name="Int. J. Syst. Evol. Microbiol.">
        <title>Complete genome sequence of Corynebacterium casei LMG S-19264T (=DSM 44701T), isolated from a smear-ripened cheese.</title>
        <authorList>
            <consortium name="US DOE Joint Genome Institute (JGI-PGF)"/>
            <person name="Walter F."/>
            <person name="Albersmeier A."/>
            <person name="Kalinowski J."/>
            <person name="Ruckert C."/>
        </authorList>
    </citation>
    <scope>NUCLEOTIDE SEQUENCE</scope>
    <source>
        <strain evidence="5">JCM 19831</strain>
    </source>
</reference>
<reference evidence="5" key="2">
    <citation type="submission" date="2020-09" db="EMBL/GenBank/DDBJ databases">
        <authorList>
            <person name="Sun Q."/>
            <person name="Ohkuma M."/>
        </authorList>
    </citation>
    <scope>NUCLEOTIDE SEQUENCE</scope>
    <source>
        <strain evidence="5">JCM 19831</strain>
    </source>
</reference>
<dbReference type="Pfam" id="PF07676">
    <property type="entry name" value="PD40"/>
    <property type="match status" value="3"/>
</dbReference>
<dbReference type="AlphaFoldDB" id="A0A917X4X1"/>
<sequence>MRLPGVPTLSPDGTIAVVSLTRLDFGADQYTAQLWRIRTDGEEEPVQLTYGWHDSAPRISPDGRWLAFLRATKEKGSRAGGDKAEHDGVPQLCVMPLAGGEARRLTDLPLGAGAPAWSPDATRLAFSARVPQEGRYGTGKTGDGDKIGPDGEPPRRLTRLFSRVDGLGFLHDRPAHLFVTALDGTVTQLTEGERSHGDPRWSPDGEWLTFVSEQHDTWADDVAADVCVIPAAGGELRVLTGTTLSPALPHFTPDGASVVFTGNPAGEGRVDPTVRHESLWSVPAAGGEVRQLLDNETYTLAVPGGDIAVTEAGVLFPNEHRGAVQLLLVPFDGGAPDVLVDGERQVAGFASAGDTLVATIAGPTDWGEVYRGEHRLTNFSAGFPVLEQAELTATAPDGYPVHGWVVRPEGEGPHPVLLMIHGGPFAQYGWRLFDEAQVYAGAGYAVVYGNPRGSSGYGEAHGRAVMGNVGEVSAVDLLALLDAALKAPDLDGSRVGVLGGSHGGFMTTWLAAHHGERFKAAVSERAVNAIDSFQGSSDIGWFFAESLYRREFERQSPLTYADRIAIPMLIVHSEQDWRCPVEQAQRLFVALKKRGTPVEFLLFPGEGHELSRTGRPSHRQARFDAILEWFARHV</sequence>
<dbReference type="Gene3D" id="2.120.10.30">
    <property type="entry name" value="TolB, C-terminal domain"/>
    <property type="match status" value="2"/>
</dbReference>
<evidence type="ECO:0000313" key="6">
    <source>
        <dbReference type="Proteomes" id="UP000642070"/>
    </source>
</evidence>
<accession>A0A917X4X1</accession>
<evidence type="ECO:0000256" key="2">
    <source>
        <dbReference type="ARBA" id="ARBA00022825"/>
    </source>
</evidence>
<name>A0A917X4X1_9ACTN</name>
<comment type="caution">
    <text evidence="5">The sequence shown here is derived from an EMBL/GenBank/DDBJ whole genome shotgun (WGS) entry which is preliminary data.</text>
</comment>
<dbReference type="Proteomes" id="UP000642070">
    <property type="component" value="Unassembled WGS sequence"/>
</dbReference>
<gene>
    <name evidence="5" type="ORF">GCM10007977_080110</name>
</gene>
<keyword evidence="5" id="KW-0031">Aminopeptidase</keyword>
<dbReference type="InterPro" id="IPR001375">
    <property type="entry name" value="Peptidase_S9_cat"/>
</dbReference>
<keyword evidence="1" id="KW-0378">Hydrolase</keyword>
<dbReference type="GO" id="GO:0004177">
    <property type="term" value="F:aminopeptidase activity"/>
    <property type="evidence" value="ECO:0007669"/>
    <property type="project" value="UniProtKB-KW"/>
</dbReference>
<evidence type="ECO:0000256" key="1">
    <source>
        <dbReference type="ARBA" id="ARBA00022801"/>
    </source>
</evidence>
<organism evidence="5 6">
    <name type="scientific">Dactylosporangium sucinum</name>
    <dbReference type="NCBI Taxonomy" id="1424081"/>
    <lineage>
        <taxon>Bacteria</taxon>
        <taxon>Bacillati</taxon>
        <taxon>Actinomycetota</taxon>
        <taxon>Actinomycetes</taxon>
        <taxon>Micromonosporales</taxon>
        <taxon>Micromonosporaceae</taxon>
        <taxon>Dactylosporangium</taxon>
    </lineage>
</organism>
<dbReference type="PANTHER" id="PTHR42776:SF27">
    <property type="entry name" value="DIPEPTIDYL PEPTIDASE FAMILY MEMBER 6"/>
    <property type="match status" value="1"/>
</dbReference>
<evidence type="ECO:0000313" key="5">
    <source>
        <dbReference type="EMBL" id="GGM66435.1"/>
    </source>
</evidence>